<evidence type="ECO:0000313" key="3">
    <source>
        <dbReference type="EMBL" id="KAK7046000.1"/>
    </source>
</evidence>
<dbReference type="PANTHER" id="PTHR40465">
    <property type="entry name" value="CHROMOSOME 1, WHOLE GENOME SHOTGUN SEQUENCE"/>
    <property type="match status" value="1"/>
</dbReference>
<evidence type="ECO:0000256" key="1">
    <source>
        <dbReference type="SAM" id="Phobius"/>
    </source>
</evidence>
<sequence>MIWSVLAEAIPTGVSGTLVQCFYTIRVWRLSKKNYFLAGIILVIVFANTACGTAWVIISLQMKTYTDLLKINGLTISINALSAAADVLIAAALCIILYRAKTGFKRSDTMISRLISFSANTGLATRYFPSRRIRSYQMM</sequence>
<reference evidence="3 4" key="1">
    <citation type="submission" date="2024-01" db="EMBL/GenBank/DDBJ databases">
        <title>A draft genome for a cacao thread blight-causing isolate of Paramarasmius palmivorus.</title>
        <authorList>
            <person name="Baruah I.K."/>
            <person name="Bukari Y."/>
            <person name="Amoako-Attah I."/>
            <person name="Meinhardt L.W."/>
            <person name="Bailey B.A."/>
            <person name="Cohen S.P."/>
        </authorList>
    </citation>
    <scope>NUCLEOTIDE SEQUENCE [LARGE SCALE GENOMIC DNA]</scope>
    <source>
        <strain evidence="3 4">GH-12</strain>
    </source>
</reference>
<name>A0AAW0D0M4_9AGAR</name>
<dbReference type="PANTHER" id="PTHR40465:SF1">
    <property type="entry name" value="DUF6534 DOMAIN-CONTAINING PROTEIN"/>
    <property type="match status" value="1"/>
</dbReference>
<keyword evidence="1" id="KW-0472">Membrane</keyword>
<organism evidence="3 4">
    <name type="scientific">Paramarasmius palmivorus</name>
    <dbReference type="NCBI Taxonomy" id="297713"/>
    <lineage>
        <taxon>Eukaryota</taxon>
        <taxon>Fungi</taxon>
        <taxon>Dikarya</taxon>
        <taxon>Basidiomycota</taxon>
        <taxon>Agaricomycotina</taxon>
        <taxon>Agaricomycetes</taxon>
        <taxon>Agaricomycetidae</taxon>
        <taxon>Agaricales</taxon>
        <taxon>Marasmiineae</taxon>
        <taxon>Marasmiaceae</taxon>
        <taxon>Paramarasmius</taxon>
    </lineage>
</organism>
<evidence type="ECO:0000259" key="2">
    <source>
        <dbReference type="Pfam" id="PF20152"/>
    </source>
</evidence>
<accession>A0AAW0D0M4</accession>
<dbReference type="InterPro" id="IPR045339">
    <property type="entry name" value="DUF6534"/>
</dbReference>
<comment type="caution">
    <text evidence="3">The sequence shown here is derived from an EMBL/GenBank/DDBJ whole genome shotgun (WGS) entry which is preliminary data.</text>
</comment>
<dbReference type="EMBL" id="JAYKXP010000022">
    <property type="protein sequence ID" value="KAK7046000.1"/>
    <property type="molecule type" value="Genomic_DNA"/>
</dbReference>
<evidence type="ECO:0000313" key="4">
    <source>
        <dbReference type="Proteomes" id="UP001383192"/>
    </source>
</evidence>
<feature type="transmembrane region" description="Helical" evidence="1">
    <location>
        <begin position="78"/>
        <end position="98"/>
    </location>
</feature>
<gene>
    <name evidence="3" type="ORF">VNI00_006995</name>
</gene>
<proteinExistence type="predicted"/>
<dbReference type="Proteomes" id="UP001383192">
    <property type="component" value="Unassembled WGS sequence"/>
</dbReference>
<feature type="domain" description="DUF6534" evidence="2">
    <location>
        <begin position="82"/>
        <end position="126"/>
    </location>
</feature>
<keyword evidence="1" id="KW-1133">Transmembrane helix</keyword>
<protein>
    <recommendedName>
        <fullName evidence="2">DUF6534 domain-containing protein</fullName>
    </recommendedName>
</protein>
<dbReference type="AlphaFoldDB" id="A0AAW0D0M4"/>
<keyword evidence="1" id="KW-0812">Transmembrane</keyword>
<feature type="transmembrane region" description="Helical" evidence="1">
    <location>
        <begin position="35"/>
        <end position="58"/>
    </location>
</feature>
<keyword evidence="4" id="KW-1185">Reference proteome</keyword>
<dbReference type="Pfam" id="PF20152">
    <property type="entry name" value="DUF6534"/>
    <property type="match status" value="1"/>
</dbReference>